<evidence type="ECO:0000259" key="13">
    <source>
        <dbReference type="PROSITE" id="PS52039"/>
    </source>
</evidence>
<evidence type="ECO:0000256" key="1">
    <source>
        <dbReference type="ARBA" id="ARBA00000213"/>
    </source>
</evidence>
<evidence type="ECO:0000256" key="4">
    <source>
        <dbReference type="ARBA" id="ARBA00022771"/>
    </source>
</evidence>
<keyword evidence="3" id="KW-0479">Metal-binding</keyword>
<dbReference type="Pfam" id="PF01751">
    <property type="entry name" value="Toprim"/>
    <property type="match status" value="1"/>
</dbReference>
<keyword evidence="6" id="KW-0460">Magnesium</keyword>
<dbReference type="EMBL" id="PPCX01000002">
    <property type="protein sequence ID" value="PQL15271.1"/>
    <property type="molecule type" value="Genomic_DNA"/>
</dbReference>
<feature type="site" description="Interaction with DNA" evidence="10">
    <location>
        <position position="103"/>
    </location>
</feature>
<evidence type="ECO:0000256" key="5">
    <source>
        <dbReference type="ARBA" id="ARBA00022833"/>
    </source>
</evidence>
<feature type="site" description="Interaction with DNA" evidence="10">
    <location>
        <position position="213"/>
    </location>
</feature>
<dbReference type="PROSITE" id="PS50880">
    <property type="entry name" value="TOPRIM"/>
    <property type="match status" value="1"/>
</dbReference>
<dbReference type="InterPro" id="IPR023406">
    <property type="entry name" value="Topo_IA_AS"/>
</dbReference>
<dbReference type="Gene3D" id="3.40.50.140">
    <property type="match status" value="1"/>
</dbReference>
<dbReference type="Pfam" id="PF01396">
    <property type="entry name" value="Zn_ribbon_Top1"/>
    <property type="match status" value="3"/>
</dbReference>
<dbReference type="InterPro" id="IPR003602">
    <property type="entry name" value="Topo_IA_DNA-bd_dom"/>
</dbReference>
<dbReference type="PROSITE" id="PS52039">
    <property type="entry name" value="TOPO_IA_2"/>
    <property type="match status" value="1"/>
</dbReference>
<feature type="site" description="Interaction with DNA" evidence="10">
    <location>
        <position position="558"/>
    </location>
</feature>
<dbReference type="PANTHER" id="PTHR42785:SF1">
    <property type="entry name" value="DNA TOPOISOMERASE"/>
    <property type="match status" value="1"/>
</dbReference>
<comment type="subunit">
    <text evidence="10">Monomer.</text>
</comment>
<dbReference type="CDD" id="cd03363">
    <property type="entry name" value="TOPRIM_TopoIA_TopoI"/>
    <property type="match status" value="1"/>
</dbReference>
<feature type="region of interest" description="Disordered" evidence="11">
    <location>
        <begin position="1"/>
        <end position="32"/>
    </location>
</feature>
<accession>A0ABX5C0S4</accession>
<organism evidence="14 15">
    <name type="scientific">Veillonella rogosae JCM 15642</name>
    <dbReference type="NCBI Taxonomy" id="1298595"/>
    <lineage>
        <taxon>Bacteria</taxon>
        <taxon>Bacillati</taxon>
        <taxon>Bacillota</taxon>
        <taxon>Negativicutes</taxon>
        <taxon>Veillonellales</taxon>
        <taxon>Veillonellaceae</taxon>
        <taxon>Veillonella</taxon>
    </lineage>
</organism>
<proteinExistence type="inferred from homology"/>
<feature type="site" description="Interaction with DNA" evidence="10">
    <location>
        <position position="210"/>
    </location>
</feature>
<evidence type="ECO:0000313" key="15">
    <source>
        <dbReference type="Proteomes" id="UP000238774"/>
    </source>
</evidence>
<dbReference type="SMART" id="SM00493">
    <property type="entry name" value="TOPRIM"/>
    <property type="match status" value="1"/>
</dbReference>
<keyword evidence="8 10" id="KW-0238">DNA-binding</keyword>
<evidence type="ECO:0000256" key="11">
    <source>
        <dbReference type="SAM" id="MobiDB-lite"/>
    </source>
</evidence>
<dbReference type="RefSeq" id="WP_105081187.1">
    <property type="nucleotide sequence ID" value="NZ_PPCX01000002.1"/>
</dbReference>
<dbReference type="InterPro" id="IPR005733">
    <property type="entry name" value="TopoI_bac-type"/>
</dbReference>
<feature type="site" description="Interaction with DNA" evidence="10">
    <location>
        <position position="209"/>
    </location>
</feature>
<dbReference type="Proteomes" id="UP000238774">
    <property type="component" value="Unassembled WGS sequence"/>
</dbReference>
<dbReference type="Gene3D" id="1.10.460.10">
    <property type="entry name" value="Topoisomerase I, domain 2"/>
    <property type="match status" value="1"/>
</dbReference>
<feature type="region of interest" description="Disordered" evidence="11">
    <location>
        <begin position="751"/>
        <end position="808"/>
    </location>
</feature>
<reference evidence="14 15" key="1">
    <citation type="submission" date="2018-01" db="EMBL/GenBank/DDBJ databases">
        <title>Draft genome sequences of clinical isolates and type strains of oral Veillonella including Veillonella infantum sp., nov.</title>
        <authorList>
            <person name="Mashima I."/>
            <person name="Liao Y.-C."/>
            <person name="Sabharwal A."/>
            <person name="Haase E.M."/>
            <person name="Nakazawa F."/>
            <person name="Scannapieco F.A."/>
        </authorList>
    </citation>
    <scope>NUCLEOTIDE SEQUENCE [LARGE SCALE GENOMIC DNA]</scope>
    <source>
        <strain evidence="14 15">JCM 15642</strain>
    </source>
</reference>
<name>A0ABX5C0S4_9FIRM</name>
<comment type="caution">
    <text evidence="14">The sequence shown here is derived from an EMBL/GenBank/DDBJ whole genome shotgun (WGS) entry which is preliminary data.</text>
</comment>
<dbReference type="PRINTS" id="PR00417">
    <property type="entry name" value="PRTPISMRASEI"/>
</dbReference>
<dbReference type="EC" id="5.6.2.1" evidence="10"/>
<keyword evidence="5" id="KW-0862">Zinc</keyword>
<dbReference type="InterPro" id="IPR013498">
    <property type="entry name" value="Topo_IA_Znf"/>
</dbReference>
<evidence type="ECO:0000313" key="14">
    <source>
        <dbReference type="EMBL" id="PQL15271.1"/>
    </source>
</evidence>
<dbReference type="InterPro" id="IPR013826">
    <property type="entry name" value="Topo_IA_cen_sub3"/>
</dbReference>
<comment type="catalytic activity">
    <reaction evidence="1 10">
        <text>ATP-independent breakage of single-stranded DNA, followed by passage and rejoining.</text>
        <dbReference type="EC" id="5.6.2.1"/>
    </reaction>
</comment>
<comment type="function">
    <text evidence="10">Releases the supercoiling and torsional tension of DNA, which is introduced during the DNA replication and transcription, by transiently cleaving and rejoining one strand of the DNA duplex. Introduces a single-strand break via transesterification at a target site in duplex DNA. The scissile phosphodiester is attacked by the catalytic tyrosine of the enzyme, resulting in the formation of a DNA-(5'-phosphotyrosyl)-enzyme intermediate and the expulsion of a 3'-OH DNA strand. The free DNA strand then undergoes passage around the unbroken strand, thus removing DNA supercoils. Finally, in the religation step, the DNA 3'-OH attacks the covalent intermediate to expel the active-site tyrosine and restore the DNA phosphodiester backbone.</text>
</comment>
<gene>
    <name evidence="10" type="primary">topA</name>
    <name evidence="14" type="ORF">VRHSUH09_01630</name>
</gene>
<feature type="site" description="Interaction with DNA" evidence="10">
    <location>
        <position position="225"/>
    </location>
</feature>
<dbReference type="Pfam" id="PF01131">
    <property type="entry name" value="Topoisom_bac"/>
    <property type="match status" value="1"/>
</dbReference>
<dbReference type="InterPro" id="IPR006171">
    <property type="entry name" value="TOPRIM_dom"/>
</dbReference>
<feature type="region of interest" description="Interaction with DNA" evidence="10">
    <location>
        <begin position="233"/>
        <end position="238"/>
    </location>
</feature>
<dbReference type="SMART" id="SM00437">
    <property type="entry name" value="TOP1Ac"/>
    <property type="match status" value="1"/>
</dbReference>
<dbReference type="InterPro" id="IPR000380">
    <property type="entry name" value="Topo_IA"/>
</dbReference>
<dbReference type="InterPro" id="IPR013825">
    <property type="entry name" value="Topo_IA_cen_sub2"/>
</dbReference>
<keyword evidence="4" id="KW-0863">Zinc-finger</keyword>
<evidence type="ECO:0000256" key="3">
    <source>
        <dbReference type="ARBA" id="ARBA00022723"/>
    </source>
</evidence>
<dbReference type="SMART" id="SM00436">
    <property type="entry name" value="TOP1Bc"/>
    <property type="match status" value="1"/>
</dbReference>
<evidence type="ECO:0000256" key="8">
    <source>
        <dbReference type="ARBA" id="ARBA00023125"/>
    </source>
</evidence>
<evidence type="ECO:0000256" key="9">
    <source>
        <dbReference type="ARBA" id="ARBA00023235"/>
    </source>
</evidence>
<comment type="similarity">
    <text evidence="2 10">Belongs to the type IA topoisomerase family.</text>
</comment>
<evidence type="ECO:0000259" key="12">
    <source>
        <dbReference type="PROSITE" id="PS50880"/>
    </source>
</evidence>
<dbReference type="InterPro" id="IPR013824">
    <property type="entry name" value="Topo_IA_cen_sub1"/>
</dbReference>
<evidence type="ECO:0000256" key="6">
    <source>
        <dbReference type="ARBA" id="ARBA00022842"/>
    </source>
</evidence>
<dbReference type="HAMAP" id="MF_00952">
    <property type="entry name" value="Topoisom_1_prok"/>
    <property type="match status" value="1"/>
</dbReference>
<dbReference type="SUPFAM" id="SSF57783">
    <property type="entry name" value="Zinc beta-ribbon"/>
    <property type="match status" value="1"/>
</dbReference>
<dbReference type="PROSITE" id="PS00396">
    <property type="entry name" value="TOPO_IA_1"/>
    <property type="match status" value="1"/>
</dbReference>
<dbReference type="InterPro" id="IPR034149">
    <property type="entry name" value="TOPRIM_TopoI"/>
</dbReference>
<feature type="compositionally biased region" description="Basic and acidic residues" evidence="11">
    <location>
        <begin position="766"/>
        <end position="793"/>
    </location>
</feature>
<evidence type="ECO:0000256" key="2">
    <source>
        <dbReference type="ARBA" id="ARBA00009446"/>
    </source>
</evidence>
<dbReference type="SUPFAM" id="SSF56712">
    <property type="entry name" value="Prokaryotic type I DNA topoisomerase"/>
    <property type="match status" value="1"/>
</dbReference>
<feature type="site" description="Interaction with DNA" evidence="10">
    <location>
        <position position="371"/>
    </location>
</feature>
<dbReference type="InterPro" id="IPR003601">
    <property type="entry name" value="Topo_IA_2"/>
</dbReference>
<dbReference type="InterPro" id="IPR028612">
    <property type="entry name" value="Topoisom_1_IA"/>
</dbReference>
<keyword evidence="9 10" id="KW-0413">Isomerase</keyword>
<feature type="site" description="Interaction with DNA" evidence="10">
    <location>
        <position position="218"/>
    </location>
</feature>
<sequence length="808" mass="91039">MSIKRSIVIGEPKAASTSKDTKKKSTKKESTTIKRRVAKEALTPMGIVRDKSVLQTSVPPEQREPRVYKPDGKVLVIVESPAKSKTIEKFLGPNYVVKASMGHLRDLPKSQMGIDIEHDFTPRYSNLVTRKKVIDELVSYADESSAVLLATDPDREGEAISWHLAYILNVDPTSTCRITFNEITKNAVAEALESPRTIDMNMVDAQQARRVLDRIVGYKLSPLLWKKVCKGLSAGRVQSVAVRLICEREREIQAFVPQEYWTIEGNFETPKKEAFTAELTHIKGEKIDITTESEAQAVVDAIGGADAVVRNIEKRKRSRKAAPPFTTSTLQQDGVRKLNFGAKRTMMIAQHLYEGLEIGSYGHVGLITYMRTDSTRISKEMQETAKDFILRNYGEDYYPSKPNVYGSKGSAQDAHEAIRPTSLELTPKMVEPFLSRDELKLYTLIWNRFMASQMAPQQNESTTIELTVQNDYTFKATGSRVIFPGFSAVYEDVKKEDAPQLPGLKKNDVAHTVEVLPEQHFTQPPPRYSEASLIKTLEELGIGRPSTYAPILDTIVSRNYVENTNKQFVPTELGFVVVDFLIAYFEKIINTGFTRDLEEELDAIASGKDTYVKVLSDFYEVFAQELEDASDVDRIEIASMESDETCELCNSPMVYKFGRYGKFLACSNFPECKNTKPITVGTGVTCPKCKEGEIVERKSRRGRLFYGCNRYPQCDFTLWDKPTHDFCETCGSIMVEKTYKNGTTKKFCSNETCPTRPPKKTRKKKSEATEETVKESKDSKESKKSKESKESKGAKKSSKAKKEETTVE</sequence>
<dbReference type="NCBIfam" id="TIGR01051">
    <property type="entry name" value="topA_bact"/>
    <property type="match status" value="1"/>
</dbReference>
<feature type="domain" description="Toprim" evidence="12">
    <location>
        <begin position="73"/>
        <end position="183"/>
    </location>
</feature>
<dbReference type="CDD" id="cd00186">
    <property type="entry name" value="TOP1Ac"/>
    <property type="match status" value="1"/>
</dbReference>
<protein>
    <recommendedName>
        <fullName evidence="10">DNA topoisomerase 1</fullName>
        <ecNumber evidence="10">5.6.2.1</ecNumber>
    </recommendedName>
    <alternativeName>
        <fullName evidence="10">DNA topoisomerase I</fullName>
    </alternativeName>
</protein>
<dbReference type="PANTHER" id="PTHR42785">
    <property type="entry name" value="DNA TOPOISOMERASE, TYPE IA, CORE"/>
    <property type="match status" value="1"/>
</dbReference>
<feature type="active site" description="O-(5'-phospho-DNA)-tyrosine intermediate" evidence="10">
    <location>
        <position position="369"/>
    </location>
</feature>
<evidence type="ECO:0000256" key="10">
    <source>
        <dbReference type="HAMAP-Rule" id="MF_00952"/>
    </source>
</evidence>
<keyword evidence="15" id="KW-1185">Reference proteome</keyword>
<dbReference type="Gene3D" id="1.10.290.10">
    <property type="entry name" value="Topoisomerase I, domain 4"/>
    <property type="match status" value="1"/>
</dbReference>
<dbReference type="InterPro" id="IPR013497">
    <property type="entry name" value="Topo_IA_cen"/>
</dbReference>
<dbReference type="Gene3D" id="3.30.65.10">
    <property type="entry name" value="Bacterial Topoisomerase I, domain 1"/>
    <property type="match status" value="2"/>
</dbReference>
<evidence type="ECO:0000256" key="7">
    <source>
        <dbReference type="ARBA" id="ARBA00023029"/>
    </source>
</evidence>
<dbReference type="InterPro" id="IPR023405">
    <property type="entry name" value="Topo_IA_core_domain"/>
</dbReference>
<dbReference type="Gene3D" id="2.70.20.10">
    <property type="entry name" value="Topoisomerase I, domain 3"/>
    <property type="match status" value="1"/>
</dbReference>
<feature type="domain" description="Topo IA-type catalytic" evidence="13">
    <location>
        <begin position="199"/>
        <end position="626"/>
    </location>
</feature>
<keyword evidence="7 10" id="KW-0799">Topoisomerase</keyword>